<dbReference type="Proteomes" id="UP001151760">
    <property type="component" value="Unassembled WGS sequence"/>
</dbReference>
<evidence type="ECO:0008006" key="4">
    <source>
        <dbReference type="Google" id="ProtNLM"/>
    </source>
</evidence>
<dbReference type="EMBL" id="BQNB010019185">
    <property type="protein sequence ID" value="GJT82631.1"/>
    <property type="molecule type" value="Genomic_DNA"/>
</dbReference>
<feature type="compositionally biased region" description="Basic residues" evidence="1">
    <location>
        <begin position="197"/>
        <end position="209"/>
    </location>
</feature>
<feature type="region of interest" description="Disordered" evidence="1">
    <location>
        <begin position="197"/>
        <end position="247"/>
    </location>
</feature>
<protein>
    <recommendedName>
        <fullName evidence="4">Integrase, catalytic region, zinc finger, CCHC-type, peptidase aspartic, catalytic</fullName>
    </recommendedName>
</protein>
<feature type="compositionally biased region" description="Basic and acidic residues" evidence="1">
    <location>
        <begin position="431"/>
        <end position="444"/>
    </location>
</feature>
<reference evidence="2" key="1">
    <citation type="journal article" date="2022" name="Int. J. Mol. Sci.">
        <title>Draft Genome of Tanacetum Coccineum: Genomic Comparison of Closely Related Tanacetum-Family Plants.</title>
        <authorList>
            <person name="Yamashiro T."/>
            <person name="Shiraishi A."/>
            <person name="Nakayama K."/>
            <person name="Satake H."/>
        </authorList>
    </citation>
    <scope>NUCLEOTIDE SEQUENCE</scope>
</reference>
<evidence type="ECO:0000313" key="2">
    <source>
        <dbReference type="EMBL" id="GJT82631.1"/>
    </source>
</evidence>
<proteinExistence type="predicted"/>
<organism evidence="2 3">
    <name type="scientific">Tanacetum coccineum</name>
    <dbReference type="NCBI Taxonomy" id="301880"/>
    <lineage>
        <taxon>Eukaryota</taxon>
        <taxon>Viridiplantae</taxon>
        <taxon>Streptophyta</taxon>
        <taxon>Embryophyta</taxon>
        <taxon>Tracheophyta</taxon>
        <taxon>Spermatophyta</taxon>
        <taxon>Magnoliopsida</taxon>
        <taxon>eudicotyledons</taxon>
        <taxon>Gunneridae</taxon>
        <taxon>Pentapetalae</taxon>
        <taxon>asterids</taxon>
        <taxon>campanulids</taxon>
        <taxon>Asterales</taxon>
        <taxon>Asteraceae</taxon>
        <taxon>Asteroideae</taxon>
        <taxon>Anthemideae</taxon>
        <taxon>Anthemidinae</taxon>
        <taxon>Tanacetum</taxon>
    </lineage>
</organism>
<keyword evidence="3" id="KW-1185">Reference proteome</keyword>
<gene>
    <name evidence="2" type="ORF">Tco_1056973</name>
</gene>
<reference evidence="2" key="2">
    <citation type="submission" date="2022-01" db="EMBL/GenBank/DDBJ databases">
        <authorList>
            <person name="Yamashiro T."/>
            <person name="Shiraishi A."/>
            <person name="Satake H."/>
            <person name="Nakayama K."/>
        </authorList>
    </citation>
    <scope>NUCLEOTIDE SEQUENCE</scope>
</reference>
<comment type="caution">
    <text evidence="2">The sequence shown here is derived from an EMBL/GenBank/DDBJ whole genome shotgun (WGS) entry which is preliminary data.</text>
</comment>
<evidence type="ECO:0000313" key="3">
    <source>
        <dbReference type="Proteomes" id="UP001151760"/>
    </source>
</evidence>
<evidence type="ECO:0000256" key="1">
    <source>
        <dbReference type="SAM" id="MobiDB-lite"/>
    </source>
</evidence>
<name>A0ABQ5H530_9ASTR</name>
<sequence length="498" mass="55842">MAEEDCPAWVAIVSKFDRPHHQSAMTPKDVKLLARKYDISLDLHPCAQSEGWTMDKLPKEVIGLYEQFFEFSRFFFIDRRAIPDAMAWRHHDSDVNDVVPDNDFSIVDVRAFAENAIDLRIVHPDLLFTTGLAIRRDFPIYHPFSKILENGAVVPSNHQAGQSTTPPLPMGQPIPDKTKYQLEVEVEDPKVFAAREKKKLKKRKTRAKKANTIGSDHVSSPTPIRTVTPTGPVSPTRPGSDGHDNKAQTVLENEPLSPRESANESVNNFINIVDDKDKDEESPPQIESFVNQSGRPLNIATARVLLSKTNADVSSHKLDHSNLSKGLSTGGPQSQATLKRVNPPDPLLYMFLTGTSLIGAVWTLQCGVERGLDIVQKLVTARQDLEHNARLYTGAINRYKELKEEHGGCNQKMGTFRETLSEGNEGSLHLGPERPRVYSDPSPQDKDRYNADIWATNILLQGLPKYVYSLINHYTDAKDIWDNVKMLLEGSVLTKEVR</sequence>
<feature type="region of interest" description="Disordered" evidence="1">
    <location>
        <begin position="422"/>
        <end position="444"/>
    </location>
</feature>
<feature type="compositionally biased region" description="Polar residues" evidence="1">
    <location>
        <begin position="212"/>
        <end position="233"/>
    </location>
</feature>
<accession>A0ABQ5H530</accession>